<accession>A0ABN1IVR8</accession>
<dbReference type="Proteomes" id="UP001501523">
    <property type="component" value="Unassembled WGS sequence"/>
</dbReference>
<dbReference type="Pfam" id="PF05016">
    <property type="entry name" value="ParE_toxin"/>
    <property type="match status" value="1"/>
</dbReference>
<gene>
    <name evidence="3" type="ORF">GCM10009105_33420</name>
</gene>
<evidence type="ECO:0000256" key="2">
    <source>
        <dbReference type="ARBA" id="ARBA00022649"/>
    </source>
</evidence>
<comment type="similarity">
    <text evidence="1">Belongs to the RelE toxin family.</text>
</comment>
<keyword evidence="2" id="KW-1277">Toxin-antitoxin system</keyword>
<dbReference type="Gene3D" id="3.30.2310.20">
    <property type="entry name" value="RelE-like"/>
    <property type="match status" value="1"/>
</dbReference>
<dbReference type="EMBL" id="BAAAEU010000024">
    <property type="protein sequence ID" value="GAA0722323.1"/>
    <property type="molecule type" value="Genomic_DNA"/>
</dbReference>
<organism evidence="3 4">
    <name type="scientific">Dokdonella soli</name>
    <dbReference type="NCBI Taxonomy" id="529810"/>
    <lineage>
        <taxon>Bacteria</taxon>
        <taxon>Pseudomonadati</taxon>
        <taxon>Pseudomonadota</taxon>
        <taxon>Gammaproteobacteria</taxon>
        <taxon>Lysobacterales</taxon>
        <taxon>Rhodanobacteraceae</taxon>
        <taxon>Dokdonella</taxon>
    </lineage>
</organism>
<evidence type="ECO:0000313" key="3">
    <source>
        <dbReference type="EMBL" id="GAA0722323.1"/>
    </source>
</evidence>
<dbReference type="InterPro" id="IPR007712">
    <property type="entry name" value="RelE/ParE_toxin"/>
</dbReference>
<dbReference type="RefSeq" id="WP_343793213.1">
    <property type="nucleotide sequence ID" value="NZ_BAAAEU010000024.1"/>
</dbReference>
<keyword evidence="4" id="KW-1185">Reference proteome</keyword>
<protein>
    <submittedName>
        <fullName evidence="3">Type II toxin-antitoxin system RelE/ParE family toxin</fullName>
    </submittedName>
</protein>
<name>A0ABN1IVR8_9GAMM</name>
<proteinExistence type="inferred from homology"/>
<evidence type="ECO:0000313" key="4">
    <source>
        <dbReference type="Proteomes" id="UP001501523"/>
    </source>
</evidence>
<dbReference type="InterPro" id="IPR051803">
    <property type="entry name" value="TA_system_RelE-like_toxin"/>
</dbReference>
<sequence length="99" mass="11107">MRAVFSRLAECDLEEIGDYIAADNLRRAVTFVRELRAHCARIADAPLAWPARPQLGPGIRSSLHGRYVVFFRASAEQILIVRILHGARDLPAQLEGIRD</sequence>
<comment type="caution">
    <text evidence="3">The sequence shown here is derived from an EMBL/GenBank/DDBJ whole genome shotgun (WGS) entry which is preliminary data.</text>
</comment>
<reference evidence="3 4" key="1">
    <citation type="journal article" date="2019" name="Int. J. Syst. Evol. Microbiol.">
        <title>The Global Catalogue of Microorganisms (GCM) 10K type strain sequencing project: providing services to taxonomists for standard genome sequencing and annotation.</title>
        <authorList>
            <consortium name="The Broad Institute Genomics Platform"/>
            <consortium name="The Broad Institute Genome Sequencing Center for Infectious Disease"/>
            <person name="Wu L."/>
            <person name="Ma J."/>
        </authorList>
    </citation>
    <scope>NUCLEOTIDE SEQUENCE [LARGE SCALE GENOMIC DNA]</scope>
    <source>
        <strain evidence="3 4">JCM 15421</strain>
    </source>
</reference>
<dbReference type="InterPro" id="IPR035093">
    <property type="entry name" value="RelE/ParE_toxin_dom_sf"/>
</dbReference>
<dbReference type="PANTHER" id="PTHR33755">
    <property type="entry name" value="TOXIN PARE1-RELATED"/>
    <property type="match status" value="1"/>
</dbReference>
<dbReference type="PANTHER" id="PTHR33755:SF6">
    <property type="entry name" value="PLASMID STABILIZATION SYSTEM PROTEIN"/>
    <property type="match status" value="1"/>
</dbReference>
<evidence type="ECO:0000256" key="1">
    <source>
        <dbReference type="ARBA" id="ARBA00006226"/>
    </source>
</evidence>